<dbReference type="InterPro" id="IPR030458">
    <property type="entry name" value="Glyco_hydro_31_AS"/>
</dbReference>
<evidence type="ECO:0000256" key="4">
    <source>
        <dbReference type="RuleBase" id="RU361185"/>
    </source>
</evidence>
<gene>
    <name evidence="9" type="ORF">GCM10008906_27620</name>
</gene>
<feature type="domain" description="DUF5110" evidence="7">
    <location>
        <begin position="640"/>
        <end position="692"/>
    </location>
</feature>
<keyword evidence="10" id="KW-1185">Reference proteome</keyword>
<reference evidence="10" key="1">
    <citation type="journal article" date="2019" name="Int. J. Syst. Evol. Microbiol.">
        <title>The Global Catalogue of Microorganisms (GCM) 10K type strain sequencing project: providing services to taxonomists for standard genome sequencing and annotation.</title>
        <authorList>
            <consortium name="The Broad Institute Genomics Platform"/>
            <consortium name="The Broad Institute Genome Sequencing Center for Infectious Disease"/>
            <person name="Wu L."/>
            <person name="Ma J."/>
        </authorList>
    </citation>
    <scope>NUCLEOTIDE SEQUENCE [LARGE SCALE GENOMIC DNA]</scope>
    <source>
        <strain evidence="10">JCM 1407</strain>
    </source>
</reference>
<dbReference type="GO" id="GO:0016787">
    <property type="term" value="F:hydrolase activity"/>
    <property type="evidence" value="ECO:0007669"/>
    <property type="project" value="UniProtKB-KW"/>
</dbReference>
<protein>
    <submittedName>
        <fullName evidence="9">Glycoside hydrolase family 31 protein</fullName>
    </submittedName>
</protein>
<dbReference type="Gene3D" id="2.60.40.1760">
    <property type="entry name" value="glycosyl hydrolase (family 31)"/>
    <property type="match status" value="1"/>
</dbReference>
<evidence type="ECO:0000256" key="3">
    <source>
        <dbReference type="ARBA" id="ARBA00023295"/>
    </source>
</evidence>
<dbReference type="Pfam" id="PF01055">
    <property type="entry name" value="Glyco_hydro_31_2nd"/>
    <property type="match status" value="1"/>
</dbReference>
<dbReference type="Pfam" id="PF21365">
    <property type="entry name" value="Glyco_hydro_31_3rd"/>
    <property type="match status" value="1"/>
</dbReference>
<comment type="similarity">
    <text evidence="1 4">Belongs to the glycosyl hydrolase 31 family.</text>
</comment>
<dbReference type="Gene3D" id="2.60.40.4040">
    <property type="match status" value="1"/>
</dbReference>
<dbReference type="CDD" id="cd14752">
    <property type="entry name" value="GH31_N"/>
    <property type="match status" value="1"/>
</dbReference>
<dbReference type="Proteomes" id="UP001501510">
    <property type="component" value="Unassembled WGS sequence"/>
</dbReference>
<feature type="domain" description="Glycosyl hydrolase family 31 C-terminal" evidence="8">
    <location>
        <begin position="538"/>
        <end position="623"/>
    </location>
</feature>
<dbReference type="SUPFAM" id="SSF74650">
    <property type="entry name" value="Galactose mutarotase-like"/>
    <property type="match status" value="1"/>
</dbReference>
<evidence type="ECO:0000256" key="1">
    <source>
        <dbReference type="ARBA" id="ARBA00007806"/>
    </source>
</evidence>
<dbReference type="EMBL" id="BAAACG010000010">
    <property type="protein sequence ID" value="GAA0743618.1"/>
    <property type="molecule type" value="Genomic_DNA"/>
</dbReference>
<accession>A0ABP3UW90</accession>
<name>A0ABP3UW90_9CLOT</name>
<organism evidence="9 10">
    <name type="scientific">Clostridium oceanicum</name>
    <dbReference type="NCBI Taxonomy" id="1543"/>
    <lineage>
        <taxon>Bacteria</taxon>
        <taxon>Bacillati</taxon>
        <taxon>Bacillota</taxon>
        <taxon>Clostridia</taxon>
        <taxon>Eubacteriales</taxon>
        <taxon>Clostridiaceae</taxon>
        <taxon>Clostridium</taxon>
    </lineage>
</organism>
<dbReference type="InterPro" id="IPR048395">
    <property type="entry name" value="Glyco_hydro_31_C"/>
</dbReference>
<evidence type="ECO:0000313" key="9">
    <source>
        <dbReference type="EMBL" id="GAA0743618.1"/>
    </source>
</evidence>
<evidence type="ECO:0000259" key="5">
    <source>
        <dbReference type="Pfam" id="PF01055"/>
    </source>
</evidence>
<dbReference type="PROSITE" id="PS00129">
    <property type="entry name" value="GLYCOSYL_HYDROL_F31_1"/>
    <property type="match status" value="1"/>
</dbReference>
<dbReference type="InterPro" id="IPR000322">
    <property type="entry name" value="Glyco_hydro_31_TIM"/>
</dbReference>
<dbReference type="SUPFAM" id="SSF51445">
    <property type="entry name" value="(Trans)glycosidases"/>
    <property type="match status" value="1"/>
</dbReference>
<dbReference type="InterPro" id="IPR033403">
    <property type="entry name" value="DUF5110"/>
</dbReference>
<evidence type="ECO:0000256" key="2">
    <source>
        <dbReference type="ARBA" id="ARBA00022801"/>
    </source>
</evidence>
<keyword evidence="2 4" id="KW-0378">Hydrolase</keyword>
<dbReference type="Gene3D" id="3.20.20.80">
    <property type="entry name" value="Glycosidases"/>
    <property type="match status" value="1"/>
</dbReference>
<feature type="domain" description="Glycoside hydrolase family 31 N-terminal" evidence="6">
    <location>
        <begin position="43"/>
        <end position="121"/>
    </location>
</feature>
<dbReference type="SUPFAM" id="SSF51011">
    <property type="entry name" value="Glycosyl hydrolase domain"/>
    <property type="match status" value="1"/>
</dbReference>
<evidence type="ECO:0000259" key="7">
    <source>
        <dbReference type="Pfam" id="PF17137"/>
    </source>
</evidence>
<evidence type="ECO:0000259" key="6">
    <source>
        <dbReference type="Pfam" id="PF13802"/>
    </source>
</evidence>
<dbReference type="InterPro" id="IPR011013">
    <property type="entry name" value="Gal_mutarotase_sf_dom"/>
</dbReference>
<dbReference type="Pfam" id="PF17137">
    <property type="entry name" value="DUF5110"/>
    <property type="match status" value="1"/>
</dbReference>
<dbReference type="RefSeq" id="WP_343762348.1">
    <property type="nucleotide sequence ID" value="NZ_BAAACG010000010.1"/>
</dbReference>
<proteinExistence type="inferred from homology"/>
<dbReference type="Pfam" id="PF13802">
    <property type="entry name" value="Gal_mutarotas_2"/>
    <property type="match status" value="1"/>
</dbReference>
<comment type="caution">
    <text evidence="9">The sequence shown here is derived from an EMBL/GenBank/DDBJ whole genome shotgun (WGS) entry which is preliminary data.</text>
</comment>
<sequence>MNSFMIDKNIFKYTFGNPIDTETICLEGEKKDEQYIKFVKLEEGEDLNLIYKMDDSDIVYGLGENQRGINKRGYIYESFCTDDPIHTENKKSLYGAHNFIIIDGKDKFGMFIDSPSKVVFDVGYSKRDELKVNIEDKNVNIYMIKGFKPKDIVRKFLKIIGDTYVPPKWAFGYQQSRWSYKNEKEINDIANKFIEEDIPCDAIYLDIDYMDKFKDFTINKKDFPNFKEFVSNLKDKGFRLIPIIDAGVKIEKGYKVYEEGIKNNYFCSDKEENPFMAAVWPGRCHFPDFLNKDTRNWFGLKYKILTDLGIEGFWNDMNEPAIFYTDRSLKEAIKSAKDSEKKNLDIYSFFDLKDKFTNMSNNLEDYKSFYHNVDGKIINHYKVHNIFGYNMTKSAAEGLKQIEPNKRFLLFSRSSYIGMHKFSGIWTGDNSSWWSELLQNIKMMPSLNMCGFLYIGADTGGFGNDSDSELVIRWTQFSMFTPLFRNHSALGTRSQEPFAFDKTTTNITKNAIKIRYALIPYIYSEYMKAAIDRNLYFSPISFEYDDEISRRVENQILCGDSIMLAPIYEQNAKGRYVYLPEDMLLWKPDNYLSKNYKVVKKGHRYIDVDLKEIPIFIRKNKMIVKTEAALNVEKIEDKQLNIIAFVEDKAKYLYYDDDGKTYDFKKGRFSTIAIEIEKVEDDFKISVKNKGNRLVKKINFEIIDIEGKVYTKTISLEK</sequence>
<feature type="domain" description="Glycoside hydrolase family 31 TIM barrel" evidence="5">
    <location>
        <begin position="164"/>
        <end position="524"/>
    </location>
</feature>
<dbReference type="InterPro" id="IPR025887">
    <property type="entry name" value="Glyco_hydro_31_N_dom"/>
</dbReference>
<dbReference type="PANTHER" id="PTHR22762:SF120">
    <property type="entry name" value="HETEROGLYCAN GLUCOSIDASE 1"/>
    <property type="match status" value="1"/>
</dbReference>
<evidence type="ECO:0000259" key="8">
    <source>
        <dbReference type="Pfam" id="PF21365"/>
    </source>
</evidence>
<dbReference type="InterPro" id="IPR017853">
    <property type="entry name" value="GH"/>
</dbReference>
<dbReference type="CDD" id="cd06604">
    <property type="entry name" value="GH31_glucosidase_II_MalA"/>
    <property type="match status" value="1"/>
</dbReference>
<keyword evidence="3 4" id="KW-0326">Glycosidase</keyword>
<dbReference type="PANTHER" id="PTHR22762">
    <property type="entry name" value="ALPHA-GLUCOSIDASE"/>
    <property type="match status" value="1"/>
</dbReference>
<evidence type="ECO:0000313" key="10">
    <source>
        <dbReference type="Proteomes" id="UP001501510"/>
    </source>
</evidence>